<dbReference type="OrthoDB" id="185889at2"/>
<dbReference type="Proteomes" id="UP000190774">
    <property type="component" value="Unassembled WGS sequence"/>
</dbReference>
<proteinExistence type="predicted"/>
<protein>
    <submittedName>
        <fullName evidence="2">Uncharacterized protein</fullName>
    </submittedName>
</protein>
<keyword evidence="3" id="KW-1185">Reference proteome</keyword>
<sequence length="314" mass="34393">MKGILVLILAAAVGYVSYQYVYPILSDSLKFEKHKPAGEVAEEKPKPKPKKEIVVIAPPKPVMEDAPKPAMEAPKPEPAPMVPKFEAPKPKPGEFVPPNFDPIEVATRNWTVIPASAFPRQVTLKRDLALQMKIGNNTASTQFKAGGSIFAVGQEGTNILVSPTATSPMRGKVDINETNLKDVLTDIYEKWKVARTETLRRAHEFKLTSAERAKNAPPPKAGATASMGNVKPSRDADGTYPLLLASMKSGQVTEIKPETIKEWGEPQMNDGVWTVIVKYETQTMFGKFDTEAAAHIKDGKVQKWIYTGSGEEVP</sequence>
<dbReference type="STRING" id="48467.SAMN02745166_02317"/>
<feature type="compositionally biased region" description="Basic and acidic residues" evidence="1">
    <location>
        <begin position="38"/>
        <end position="53"/>
    </location>
</feature>
<dbReference type="RefSeq" id="WP_078813516.1">
    <property type="nucleotide sequence ID" value="NZ_FUYE01000006.1"/>
</dbReference>
<gene>
    <name evidence="2" type="ORF">SAMN02745166_02317</name>
</gene>
<dbReference type="AlphaFoldDB" id="A0A1T4Y0U3"/>
<evidence type="ECO:0000256" key="1">
    <source>
        <dbReference type="SAM" id="MobiDB-lite"/>
    </source>
</evidence>
<evidence type="ECO:0000313" key="2">
    <source>
        <dbReference type="EMBL" id="SKA95253.1"/>
    </source>
</evidence>
<reference evidence="3" key="1">
    <citation type="submission" date="2017-02" db="EMBL/GenBank/DDBJ databases">
        <authorList>
            <person name="Varghese N."/>
            <person name="Submissions S."/>
        </authorList>
    </citation>
    <scope>NUCLEOTIDE SEQUENCE [LARGE SCALE GENOMIC DNA]</scope>
    <source>
        <strain evidence="3">ATCC 700200</strain>
    </source>
</reference>
<organism evidence="2 3">
    <name type="scientific">Prosthecobacter debontii</name>
    <dbReference type="NCBI Taxonomy" id="48467"/>
    <lineage>
        <taxon>Bacteria</taxon>
        <taxon>Pseudomonadati</taxon>
        <taxon>Verrucomicrobiota</taxon>
        <taxon>Verrucomicrobiia</taxon>
        <taxon>Verrucomicrobiales</taxon>
        <taxon>Verrucomicrobiaceae</taxon>
        <taxon>Prosthecobacter</taxon>
    </lineage>
</organism>
<feature type="region of interest" description="Disordered" evidence="1">
    <location>
        <begin position="209"/>
        <end position="234"/>
    </location>
</feature>
<feature type="region of interest" description="Disordered" evidence="1">
    <location>
        <begin position="38"/>
        <end position="81"/>
    </location>
</feature>
<accession>A0A1T4Y0U3</accession>
<evidence type="ECO:0000313" key="3">
    <source>
        <dbReference type="Proteomes" id="UP000190774"/>
    </source>
</evidence>
<dbReference type="EMBL" id="FUYE01000006">
    <property type="protein sequence ID" value="SKA95253.1"/>
    <property type="molecule type" value="Genomic_DNA"/>
</dbReference>
<name>A0A1T4Y0U3_9BACT</name>